<comment type="caution">
    <text evidence="1">The sequence shown here is derived from an EMBL/GenBank/DDBJ whole genome shotgun (WGS) entry which is preliminary data.</text>
</comment>
<dbReference type="GeneID" id="83203991"/>
<gene>
    <name evidence="1" type="ORF">N7468_007392</name>
</gene>
<evidence type="ECO:0000313" key="1">
    <source>
        <dbReference type="EMBL" id="KAJ5226167.1"/>
    </source>
</evidence>
<dbReference type="OrthoDB" id="409992at2759"/>
<dbReference type="SUPFAM" id="SSF56752">
    <property type="entry name" value="D-aminoacid aminotransferase-like PLP-dependent enzymes"/>
    <property type="match status" value="1"/>
</dbReference>
<keyword evidence="2" id="KW-1185">Reference proteome</keyword>
<dbReference type="EMBL" id="JAPQKS010000005">
    <property type="protein sequence ID" value="KAJ5226167.1"/>
    <property type="molecule type" value="Genomic_DNA"/>
</dbReference>
<proteinExistence type="predicted"/>
<dbReference type="InterPro" id="IPR043132">
    <property type="entry name" value="BCAT-like_C"/>
</dbReference>
<organism evidence="1 2">
    <name type="scientific">Penicillium chermesinum</name>
    <dbReference type="NCBI Taxonomy" id="63820"/>
    <lineage>
        <taxon>Eukaryota</taxon>
        <taxon>Fungi</taxon>
        <taxon>Dikarya</taxon>
        <taxon>Ascomycota</taxon>
        <taxon>Pezizomycotina</taxon>
        <taxon>Eurotiomycetes</taxon>
        <taxon>Eurotiomycetidae</taxon>
        <taxon>Eurotiales</taxon>
        <taxon>Aspergillaceae</taxon>
        <taxon>Penicillium</taxon>
    </lineage>
</organism>
<protein>
    <submittedName>
        <fullName evidence="1">Aminotransferase lcsP</fullName>
    </submittedName>
</protein>
<dbReference type="Proteomes" id="UP001150941">
    <property type="component" value="Unassembled WGS sequence"/>
</dbReference>
<reference evidence="1" key="1">
    <citation type="submission" date="2022-11" db="EMBL/GenBank/DDBJ databases">
        <authorList>
            <person name="Petersen C."/>
        </authorList>
    </citation>
    <scope>NUCLEOTIDE SEQUENCE</scope>
    <source>
        <strain evidence="1">IBT 19713</strain>
    </source>
</reference>
<sequence>MHPDSQNAIDSVTAASVVEFVQHIGYQVEKRPVKYAELSQFYEIIAAGTAAALLPYRSSDQNQGGNVCVKLLQKL</sequence>
<name>A0A9W9NU09_9EURO</name>
<dbReference type="RefSeq" id="XP_058329578.1">
    <property type="nucleotide sequence ID" value="XM_058476688.1"/>
</dbReference>
<dbReference type="Gene3D" id="3.20.10.10">
    <property type="entry name" value="D-amino Acid Aminotransferase, subunit A, domain 2"/>
    <property type="match status" value="1"/>
</dbReference>
<evidence type="ECO:0000313" key="2">
    <source>
        <dbReference type="Proteomes" id="UP001150941"/>
    </source>
</evidence>
<dbReference type="AlphaFoldDB" id="A0A9W9NU09"/>
<keyword evidence="1" id="KW-0808">Transferase</keyword>
<dbReference type="InterPro" id="IPR036038">
    <property type="entry name" value="Aminotransferase-like"/>
</dbReference>
<keyword evidence="1" id="KW-0032">Aminotransferase</keyword>
<dbReference type="GO" id="GO:0008483">
    <property type="term" value="F:transaminase activity"/>
    <property type="evidence" value="ECO:0007669"/>
    <property type="project" value="UniProtKB-KW"/>
</dbReference>
<accession>A0A9W9NU09</accession>
<reference evidence="1" key="2">
    <citation type="journal article" date="2023" name="IMA Fungus">
        <title>Comparative genomic study of the Penicillium genus elucidates a diverse pangenome and 15 lateral gene transfer events.</title>
        <authorList>
            <person name="Petersen C."/>
            <person name="Sorensen T."/>
            <person name="Nielsen M.R."/>
            <person name="Sondergaard T.E."/>
            <person name="Sorensen J.L."/>
            <person name="Fitzpatrick D.A."/>
            <person name="Frisvad J.C."/>
            <person name="Nielsen K.L."/>
        </authorList>
    </citation>
    <scope>NUCLEOTIDE SEQUENCE</scope>
    <source>
        <strain evidence="1">IBT 19713</strain>
    </source>
</reference>